<sequence length="178" mass="19020">MKKYLLVIALALVVSGCSTYSANRYAVSTDNVVALRSLDGMPVSVGNFTASTPGESEIMCRAVGPIKTPDSKPFSEFIRKAFVDELRMAEVYSDTAPVTLTGKLENIDFSSAGGTWSLALTVDSSNGESMSVSETYDYTTSFYGETACNQTAQALVPAVQNLVGKVVRSPEFTKLAAR</sequence>
<evidence type="ECO:0000313" key="5">
    <source>
        <dbReference type="Proteomes" id="UP000186806"/>
    </source>
</evidence>
<dbReference type="InterPro" id="IPR012640">
    <property type="entry name" value="Membr_lipoprot_lipid_attach_CS"/>
</dbReference>
<organism evidence="4 5">
    <name type="scientific">Chromohalobacter japonicus</name>
    <dbReference type="NCBI Taxonomy" id="223900"/>
    <lineage>
        <taxon>Bacteria</taxon>
        <taxon>Pseudomonadati</taxon>
        <taxon>Pseudomonadota</taxon>
        <taxon>Gammaproteobacteria</taxon>
        <taxon>Oceanospirillales</taxon>
        <taxon>Halomonadaceae</taxon>
        <taxon>Chromohalobacter</taxon>
    </lineage>
</organism>
<dbReference type="PROSITE" id="PS51257">
    <property type="entry name" value="PROKAR_LIPOPROTEIN"/>
    <property type="match status" value="1"/>
</dbReference>
<dbReference type="Pfam" id="PF08139">
    <property type="entry name" value="LPAM_1"/>
    <property type="match status" value="1"/>
</dbReference>
<evidence type="ECO:0000313" key="4">
    <source>
        <dbReference type="EMBL" id="OLO10358.1"/>
    </source>
</evidence>
<reference evidence="4 5" key="1">
    <citation type="submission" date="2016-12" db="EMBL/GenBank/DDBJ databases">
        <title>Draft genome sequences of strains Salinicola socius SMB35, Salinicola sp. MH3R3-1 and Chromohalobacter sp. SMB17 from the Verkhnekamsk potash mining region of Russia.</title>
        <authorList>
            <person name="Mavrodi D.V."/>
            <person name="Olsson B.E."/>
            <person name="Korsakova E.S."/>
            <person name="Pyankova A."/>
            <person name="Mavrodi O.V."/>
            <person name="Plotnikova E.G."/>
        </authorList>
    </citation>
    <scope>NUCLEOTIDE SEQUENCE [LARGE SCALE GENOMIC DNA]</scope>
    <source>
        <strain evidence="4 5">SMB17</strain>
    </source>
</reference>
<comment type="caution">
    <text evidence="4">The sequence shown here is derived from an EMBL/GenBank/DDBJ whole genome shotgun (WGS) entry which is preliminary data.</text>
</comment>
<dbReference type="EMBL" id="MSDQ01000037">
    <property type="protein sequence ID" value="OLO10358.1"/>
    <property type="molecule type" value="Genomic_DNA"/>
</dbReference>
<evidence type="ECO:0000256" key="2">
    <source>
        <dbReference type="ARBA" id="ARBA00022729"/>
    </source>
</evidence>
<accession>A0A1Q8T9R8</accession>
<evidence type="ECO:0000256" key="3">
    <source>
        <dbReference type="SAM" id="SignalP"/>
    </source>
</evidence>
<name>A0A1Q8T9R8_9GAMM</name>
<protein>
    <recommendedName>
        <fullName evidence="1">Type IV secretion system putative lipoprotein virB7</fullName>
    </recommendedName>
</protein>
<feature type="signal peptide" evidence="3">
    <location>
        <begin position="1"/>
        <end position="22"/>
    </location>
</feature>
<dbReference type="AlphaFoldDB" id="A0A1Q8T9R8"/>
<evidence type="ECO:0000256" key="1">
    <source>
        <dbReference type="ARBA" id="ARBA00017922"/>
    </source>
</evidence>
<dbReference type="Proteomes" id="UP000186806">
    <property type="component" value="Unassembled WGS sequence"/>
</dbReference>
<gene>
    <name evidence="4" type="ORF">BTW10_15040</name>
</gene>
<dbReference type="RefSeq" id="WP_075370107.1">
    <property type="nucleotide sequence ID" value="NZ_MSDQ01000037.1"/>
</dbReference>
<keyword evidence="2 3" id="KW-0732">Signal</keyword>
<feature type="chain" id="PRO_5012322052" description="Type IV secretion system putative lipoprotein virB7" evidence="3">
    <location>
        <begin position="23"/>
        <end position="178"/>
    </location>
</feature>
<proteinExistence type="predicted"/>
<keyword evidence="5" id="KW-1185">Reference proteome</keyword>